<name>A0AC34QT48_9BILA</name>
<sequence>MQRRNDDDVGQSRVGFRRHTSPHQTLEKLDRREHEEDLTPRQIAGIHGMRARVKHQLEEEGRGDHNDDYSDEENNIPKKSRVSKRSDVNIPADDLQKLHERILELEKLIRGDRRKRGHEHEDDYEDENYNRRGRRTTNQHVDPRETLRKLDRKEHEEDLSAPQILGIHGKRAQVMNQLRGGGGNRRGAGGDDDYDDYDEEDNTRRGRRITNQRVDPRETLRKLDRKEREEDLSAPQILGIHGKRAQVMKQLHGGQYEDEDDDGGNNAPRGRGINRRQKQSYDDQDDYEDDGHQDHVGRGRSR</sequence>
<proteinExistence type="predicted"/>
<dbReference type="Proteomes" id="UP000887576">
    <property type="component" value="Unplaced"/>
</dbReference>
<accession>A0AC34QT48</accession>
<dbReference type="WBParaSite" id="JU765_v2.g19042.t1">
    <property type="protein sequence ID" value="JU765_v2.g19042.t1"/>
    <property type="gene ID" value="JU765_v2.g19042"/>
</dbReference>
<organism evidence="1 2">
    <name type="scientific">Panagrolaimus sp. JU765</name>
    <dbReference type="NCBI Taxonomy" id="591449"/>
    <lineage>
        <taxon>Eukaryota</taxon>
        <taxon>Metazoa</taxon>
        <taxon>Ecdysozoa</taxon>
        <taxon>Nematoda</taxon>
        <taxon>Chromadorea</taxon>
        <taxon>Rhabditida</taxon>
        <taxon>Tylenchina</taxon>
        <taxon>Panagrolaimomorpha</taxon>
        <taxon>Panagrolaimoidea</taxon>
        <taxon>Panagrolaimidae</taxon>
        <taxon>Panagrolaimus</taxon>
    </lineage>
</organism>
<reference evidence="2" key="1">
    <citation type="submission" date="2022-11" db="UniProtKB">
        <authorList>
            <consortium name="WormBaseParasite"/>
        </authorList>
    </citation>
    <scope>IDENTIFICATION</scope>
</reference>
<evidence type="ECO:0000313" key="1">
    <source>
        <dbReference type="Proteomes" id="UP000887576"/>
    </source>
</evidence>
<protein>
    <submittedName>
        <fullName evidence="2">Uncharacterized protein</fullName>
    </submittedName>
</protein>
<evidence type="ECO:0000313" key="2">
    <source>
        <dbReference type="WBParaSite" id="JU765_v2.g19042.t1"/>
    </source>
</evidence>